<feature type="compositionally biased region" description="Polar residues" evidence="1">
    <location>
        <begin position="1"/>
        <end position="22"/>
    </location>
</feature>
<feature type="compositionally biased region" description="Polar residues" evidence="1">
    <location>
        <begin position="55"/>
        <end position="64"/>
    </location>
</feature>
<feature type="region of interest" description="Disordered" evidence="1">
    <location>
        <begin position="1"/>
        <end position="26"/>
    </location>
</feature>
<name>A0A0T6BBN2_9SCAR</name>
<feature type="region of interest" description="Disordered" evidence="1">
    <location>
        <begin position="53"/>
        <end position="81"/>
    </location>
</feature>
<dbReference type="OrthoDB" id="6776305at2759"/>
<sequence length="151" mass="16456">MVHSTFAQGHVLSSTRDPSSTLGVGIPKSPSFHSGLDLVASASVDSLVKVHDPLSSPSIESKNPNLDPDEPEKRPPLGNVYFTRSPDNGFSDAKNSFINASSILVFGIRKEAYAFNNHLQLCKRRSIFDTATRLNFQTIGRLPLLTGDINF</sequence>
<accession>A0A0T6BBN2</accession>
<proteinExistence type="predicted"/>
<dbReference type="Proteomes" id="UP000051574">
    <property type="component" value="Unassembled WGS sequence"/>
</dbReference>
<organism evidence="2 3">
    <name type="scientific">Oryctes borbonicus</name>
    <dbReference type="NCBI Taxonomy" id="1629725"/>
    <lineage>
        <taxon>Eukaryota</taxon>
        <taxon>Metazoa</taxon>
        <taxon>Ecdysozoa</taxon>
        <taxon>Arthropoda</taxon>
        <taxon>Hexapoda</taxon>
        <taxon>Insecta</taxon>
        <taxon>Pterygota</taxon>
        <taxon>Neoptera</taxon>
        <taxon>Endopterygota</taxon>
        <taxon>Coleoptera</taxon>
        <taxon>Polyphaga</taxon>
        <taxon>Scarabaeiformia</taxon>
        <taxon>Scarabaeidae</taxon>
        <taxon>Dynastinae</taxon>
        <taxon>Oryctes</taxon>
    </lineage>
</organism>
<gene>
    <name evidence="2" type="ORF">AMK59_1188</name>
</gene>
<keyword evidence="3" id="KW-1185">Reference proteome</keyword>
<protein>
    <submittedName>
        <fullName evidence="2">Uncharacterized protein</fullName>
    </submittedName>
</protein>
<evidence type="ECO:0000256" key="1">
    <source>
        <dbReference type="SAM" id="MobiDB-lite"/>
    </source>
</evidence>
<dbReference type="EMBL" id="LJIG01002431">
    <property type="protein sequence ID" value="KRT84509.1"/>
    <property type="molecule type" value="Genomic_DNA"/>
</dbReference>
<evidence type="ECO:0000313" key="2">
    <source>
        <dbReference type="EMBL" id="KRT84509.1"/>
    </source>
</evidence>
<comment type="caution">
    <text evidence="2">The sequence shown here is derived from an EMBL/GenBank/DDBJ whole genome shotgun (WGS) entry which is preliminary data.</text>
</comment>
<evidence type="ECO:0000313" key="3">
    <source>
        <dbReference type="Proteomes" id="UP000051574"/>
    </source>
</evidence>
<dbReference type="AlphaFoldDB" id="A0A0T6BBN2"/>
<reference evidence="2 3" key="1">
    <citation type="submission" date="2015-09" db="EMBL/GenBank/DDBJ databases">
        <title>Draft genome of the scarab beetle Oryctes borbonicus.</title>
        <authorList>
            <person name="Meyer J.M."/>
            <person name="Markov G.V."/>
            <person name="Baskaran P."/>
            <person name="Herrmann M."/>
            <person name="Sommer R.J."/>
            <person name="Roedelsperger C."/>
        </authorList>
    </citation>
    <scope>NUCLEOTIDE SEQUENCE [LARGE SCALE GENOMIC DNA]</scope>
    <source>
        <strain evidence="2">OB123</strain>
        <tissue evidence="2">Whole animal</tissue>
    </source>
</reference>